<dbReference type="Proteomes" id="UP001612741">
    <property type="component" value="Unassembled WGS sequence"/>
</dbReference>
<dbReference type="EMBL" id="JBITGY010000004">
    <property type="protein sequence ID" value="MFI6498893.1"/>
    <property type="molecule type" value="Genomic_DNA"/>
</dbReference>
<name>A0ABW7YSJ9_9ACTN</name>
<gene>
    <name evidence="1" type="ORF">ACIBG2_16000</name>
</gene>
<dbReference type="RefSeq" id="WP_397082126.1">
    <property type="nucleotide sequence ID" value="NZ_JBITGY010000004.1"/>
</dbReference>
<proteinExistence type="predicted"/>
<protein>
    <recommendedName>
        <fullName evidence="3">Transcriptional regulator</fullName>
    </recommendedName>
</protein>
<evidence type="ECO:0008006" key="3">
    <source>
        <dbReference type="Google" id="ProtNLM"/>
    </source>
</evidence>
<keyword evidence="2" id="KW-1185">Reference proteome</keyword>
<sequence length="155" mass="17107">MNDKEAAFRAEMRDRMARYLELRDTVGERAAREELMAGYPARQRACMAPYLDSSSSLTEAIAKVLPVFGEMGLQEEVVDCSTPERECALVVTRTCLCKAAAEDLGITDPPSLHCELSVEATSRAFDDITAEVMLRQVRGAHACALRYTRPVSTDS</sequence>
<evidence type="ECO:0000313" key="1">
    <source>
        <dbReference type="EMBL" id="MFI6498893.1"/>
    </source>
</evidence>
<reference evidence="1 2" key="1">
    <citation type="submission" date="2024-10" db="EMBL/GenBank/DDBJ databases">
        <title>The Natural Products Discovery Center: Release of the First 8490 Sequenced Strains for Exploring Actinobacteria Biosynthetic Diversity.</title>
        <authorList>
            <person name="Kalkreuter E."/>
            <person name="Kautsar S.A."/>
            <person name="Yang D."/>
            <person name="Bader C.D."/>
            <person name="Teijaro C.N."/>
            <person name="Fluegel L."/>
            <person name="Davis C.M."/>
            <person name="Simpson J.R."/>
            <person name="Lauterbach L."/>
            <person name="Steele A.D."/>
            <person name="Gui C."/>
            <person name="Meng S."/>
            <person name="Li G."/>
            <person name="Viehrig K."/>
            <person name="Ye F."/>
            <person name="Su P."/>
            <person name="Kiefer A.F."/>
            <person name="Nichols A."/>
            <person name="Cepeda A.J."/>
            <person name="Yan W."/>
            <person name="Fan B."/>
            <person name="Jiang Y."/>
            <person name="Adhikari A."/>
            <person name="Zheng C.-J."/>
            <person name="Schuster L."/>
            <person name="Cowan T.M."/>
            <person name="Smanski M.J."/>
            <person name="Chevrette M.G."/>
            <person name="De Carvalho L.P.S."/>
            <person name="Shen B."/>
        </authorList>
    </citation>
    <scope>NUCLEOTIDE SEQUENCE [LARGE SCALE GENOMIC DNA]</scope>
    <source>
        <strain evidence="1 2">NPDC050545</strain>
    </source>
</reference>
<comment type="caution">
    <text evidence="1">The sequence shown here is derived from an EMBL/GenBank/DDBJ whole genome shotgun (WGS) entry which is preliminary data.</text>
</comment>
<accession>A0ABW7YSJ9</accession>
<evidence type="ECO:0000313" key="2">
    <source>
        <dbReference type="Proteomes" id="UP001612741"/>
    </source>
</evidence>
<organism evidence="1 2">
    <name type="scientific">Nonomuraea typhae</name>
    <dbReference type="NCBI Taxonomy" id="2603600"/>
    <lineage>
        <taxon>Bacteria</taxon>
        <taxon>Bacillati</taxon>
        <taxon>Actinomycetota</taxon>
        <taxon>Actinomycetes</taxon>
        <taxon>Streptosporangiales</taxon>
        <taxon>Streptosporangiaceae</taxon>
        <taxon>Nonomuraea</taxon>
    </lineage>
</organism>